<dbReference type="InterPro" id="IPR018303">
    <property type="entry name" value="ATPase_P-typ_P_site"/>
</dbReference>
<feature type="domain" description="TRASH" evidence="15">
    <location>
        <begin position="879"/>
        <end position="917"/>
    </location>
</feature>
<dbReference type="PRINTS" id="PR00120">
    <property type="entry name" value="HATPASE"/>
</dbReference>
<dbReference type="Pfam" id="PF13473">
    <property type="entry name" value="Cupredoxin_1"/>
    <property type="match status" value="1"/>
</dbReference>
<dbReference type="SFLD" id="SFLDG00002">
    <property type="entry name" value="C1.7:_P-type_atpase_like"/>
    <property type="match status" value="1"/>
</dbReference>
<evidence type="ECO:0000256" key="14">
    <source>
        <dbReference type="SAM" id="MobiDB-lite"/>
    </source>
</evidence>
<feature type="transmembrane region" description="Helical" evidence="13">
    <location>
        <begin position="183"/>
        <end position="203"/>
    </location>
</feature>
<feature type="transmembrane region" description="Helical" evidence="13">
    <location>
        <begin position="432"/>
        <end position="454"/>
    </location>
</feature>
<dbReference type="GO" id="GO:0005507">
    <property type="term" value="F:copper ion binding"/>
    <property type="evidence" value="ECO:0007669"/>
    <property type="project" value="TreeGrafter"/>
</dbReference>
<dbReference type="Gene3D" id="3.40.1110.10">
    <property type="entry name" value="Calcium-transporting ATPase, cytoplasmic domain N"/>
    <property type="match status" value="1"/>
</dbReference>
<keyword evidence="7" id="KW-0187">Copper transport</keyword>
<evidence type="ECO:0000256" key="6">
    <source>
        <dbReference type="ARBA" id="ARBA00022741"/>
    </source>
</evidence>
<keyword evidence="7" id="KW-0406">Ion transport</keyword>
<feature type="transmembrane region" description="Helical" evidence="13">
    <location>
        <begin position="280"/>
        <end position="298"/>
    </location>
</feature>
<dbReference type="InterPro" id="IPR011017">
    <property type="entry name" value="TRASH_dom"/>
</dbReference>
<dbReference type="InterPro" id="IPR008250">
    <property type="entry name" value="ATPase_P-typ_transduc_dom_A_sf"/>
</dbReference>
<dbReference type="EMBL" id="LLZG01000399">
    <property type="protein sequence ID" value="KUL22175.1"/>
    <property type="molecule type" value="Genomic_DNA"/>
</dbReference>
<organism evidence="16 17">
    <name type="scientific">Streptomyces regalis</name>
    <dbReference type="NCBI Taxonomy" id="68262"/>
    <lineage>
        <taxon>Bacteria</taxon>
        <taxon>Bacillati</taxon>
        <taxon>Actinomycetota</taxon>
        <taxon>Actinomycetes</taxon>
        <taxon>Kitasatosporales</taxon>
        <taxon>Streptomycetaceae</taxon>
        <taxon>Streptomyces</taxon>
    </lineage>
</organism>
<evidence type="ECO:0000313" key="16">
    <source>
        <dbReference type="EMBL" id="KUL22175.1"/>
    </source>
</evidence>
<dbReference type="SUPFAM" id="SSF49503">
    <property type="entry name" value="Cupredoxins"/>
    <property type="match status" value="1"/>
</dbReference>
<reference evidence="17" key="1">
    <citation type="submission" date="2015-10" db="EMBL/GenBank/DDBJ databases">
        <authorList>
            <person name="Ju K.-S."/>
            <person name="Doroghazi J.R."/>
            <person name="Metcalf W.W."/>
        </authorList>
    </citation>
    <scope>NUCLEOTIDE SEQUENCE [LARGE SCALE GENOMIC DNA]</scope>
    <source>
        <strain evidence="17">NRRL 3151</strain>
    </source>
</reference>
<evidence type="ECO:0000256" key="11">
    <source>
        <dbReference type="ARBA" id="ARBA00023008"/>
    </source>
</evidence>
<comment type="subcellular location">
    <subcellularLocation>
        <location evidence="1">Cell membrane</location>
        <topology evidence="1">Multi-pass membrane protein</topology>
    </subcellularLocation>
</comment>
<feature type="transmembrane region" description="Helical" evidence="13">
    <location>
        <begin position="804"/>
        <end position="822"/>
    </location>
</feature>
<keyword evidence="6 13" id="KW-0547">Nucleotide-binding</keyword>
<dbReference type="InterPro" id="IPR023214">
    <property type="entry name" value="HAD_sf"/>
</dbReference>
<dbReference type="PANTHER" id="PTHR43520:SF8">
    <property type="entry name" value="P-TYPE CU(+) TRANSPORTER"/>
    <property type="match status" value="1"/>
</dbReference>
<dbReference type="PRINTS" id="PR00119">
    <property type="entry name" value="CATATPASE"/>
</dbReference>
<feature type="transmembrane region" description="Helical" evidence="13">
    <location>
        <begin position="6"/>
        <end position="24"/>
    </location>
</feature>
<keyword evidence="12 13" id="KW-0472">Membrane</keyword>
<dbReference type="FunFam" id="2.70.150.10:FF:000020">
    <property type="entry name" value="Copper-exporting P-type ATPase A"/>
    <property type="match status" value="1"/>
</dbReference>
<comment type="similarity">
    <text evidence="2 13">Belongs to the cation transport ATPase (P-type) (TC 3.A.3) family. Type IB subfamily.</text>
</comment>
<dbReference type="NCBIfam" id="TIGR01494">
    <property type="entry name" value="ATPase_P-type"/>
    <property type="match status" value="1"/>
</dbReference>
<dbReference type="PANTHER" id="PTHR43520">
    <property type="entry name" value="ATP7, ISOFORM B"/>
    <property type="match status" value="1"/>
</dbReference>
<protein>
    <submittedName>
        <fullName evidence="16">ATPase P</fullName>
    </submittedName>
</protein>
<name>A0A101J8L4_9ACTN</name>
<dbReference type="Pfam" id="PF00122">
    <property type="entry name" value="E1-E2_ATPase"/>
    <property type="match status" value="1"/>
</dbReference>
<dbReference type="GO" id="GO:0016887">
    <property type="term" value="F:ATP hydrolysis activity"/>
    <property type="evidence" value="ECO:0007669"/>
    <property type="project" value="InterPro"/>
</dbReference>
<evidence type="ECO:0000256" key="8">
    <source>
        <dbReference type="ARBA" id="ARBA00022840"/>
    </source>
</evidence>
<dbReference type="SMART" id="SM00746">
    <property type="entry name" value="TRASH"/>
    <property type="match status" value="1"/>
</dbReference>
<feature type="transmembrane region" description="Helical" evidence="13">
    <location>
        <begin position="460"/>
        <end position="483"/>
    </location>
</feature>
<dbReference type="SUPFAM" id="SSF56784">
    <property type="entry name" value="HAD-like"/>
    <property type="match status" value="1"/>
</dbReference>
<dbReference type="PROSITE" id="PS00154">
    <property type="entry name" value="ATPASE_E1_E2"/>
    <property type="match status" value="1"/>
</dbReference>
<evidence type="ECO:0000256" key="4">
    <source>
        <dbReference type="ARBA" id="ARBA00022692"/>
    </source>
</evidence>
<dbReference type="Gene3D" id="2.70.150.10">
    <property type="entry name" value="Calcium-transporting ATPase, cytoplasmic transduction domain A"/>
    <property type="match status" value="1"/>
</dbReference>
<evidence type="ECO:0000313" key="17">
    <source>
        <dbReference type="Proteomes" id="UP000053923"/>
    </source>
</evidence>
<dbReference type="InterPro" id="IPR027256">
    <property type="entry name" value="P-typ_ATPase_IB"/>
</dbReference>
<dbReference type="InterPro" id="IPR001757">
    <property type="entry name" value="P_typ_ATPase"/>
</dbReference>
<dbReference type="CDD" id="cd02094">
    <property type="entry name" value="P-type_ATPase_Cu-like"/>
    <property type="match status" value="1"/>
</dbReference>
<evidence type="ECO:0000256" key="2">
    <source>
        <dbReference type="ARBA" id="ARBA00006024"/>
    </source>
</evidence>
<evidence type="ECO:0000256" key="7">
    <source>
        <dbReference type="ARBA" id="ARBA00022796"/>
    </source>
</evidence>
<evidence type="ECO:0000256" key="12">
    <source>
        <dbReference type="ARBA" id="ARBA00023136"/>
    </source>
</evidence>
<accession>A0A101J8L4</accession>
<dbReference type="GO" id="GO:0055070">
    <property type="term" value="P:copper ion homeostasis"/>
    <property type="evidence" value="ECO:0007669"/>
    <property type="project" value="TreeGrafter"/>
</dbReference>
<dbReference type="NCBIfam" id="TIGR01511">
    <property type="entry name" value="ATPase-IB1_Cu"/>
    <property type="match status" value="1"/>
</dbReference>
<keyword evidence="4 13" id="KW-0812">Transmembrane</keyword>
<dbReference type="RefSeq" id="WP_062713663.1">
    <property type="nucleotide sequence ID" value="NZ_LLZG01000399.1"/>
</dbReference>
<dbReference type="Pfam" id="PF04945">
    <property type="entry name" value="YHS"/>
    <property type="match status" value="1"/>
</dbReference>
<feature type="region of interest" description="Disordered" evidence="14">
    <location>
        <begin position="123"/>
        <end position="159"/>
    </location>
</feature>
<dbReference type="SFLD" id="SFLDS00003">
    <property type="entry name" value="Haloacid_Dehalogenase"/>
    <property type="match status" value="1"/>
</dbReference>
<feature type="compositionally biased region" description="Low complexity" evidence="14">
    <location>
        <begin position="127"/>
        <end position="150"/>
    </location>
</feature>
<dbReference type="SUPFAM" id="SSF81665">
    <property type="entry name" value="Calcium ATPase, transmembrane domain M"/>
    <property type="match status" value="1"/>
</dbReference>
<feature type="transmembrane region" description="Helical" evidence="13">
    <location>
        <begin position="251"/>
        <end position="274"/>
    </location>
</feature>
<feature type="transmembrane region" description="Helical" evidence="13">
    <location>
        <begin position="776"/>
        <end position="798"/>
    </location>
</feature>
<dbReference type="Pfam" id="PF00702">
    <property type="entry name" value="Hydrolase"/>
    <property type="match status" value="1"/>
</dbReference>
<dbReference type="SFLD" id="SFLDF00027">
    <property type="entry name" value="p-type_atpase"/>
    <property type="match status" value="1"/>
</dbReference>
<dbReference type="InterPro" id="IPR023298">
    <property type="entry name" value="ATPase_P-typ_TM_dom_sf"/>
</dbReference>
<dbReference type="AlphaFoldDB" id="A0A101J8L4"/>
<dbReference type="NCBIfam" id="TIGR01525">
    <property type="entry name" value="ATPase-IB_hvy"/>
    <property type="match status" value="1"/>
</dbReference>
<keyword evidence="3 13" id="KW-1003">Cell membrane</keyword>
<sequence length="935" mass="96947">MGAVDIVVVLASAVLVAVLGRYFFGPRRAGAARLEGGVQRVEVTVRGGYSPDVIKVRQGAPVELVFDRQEAGECTSRVVFPDLKVGAGLPAHTRTTVRLSPDRPGSFGFACGMNMIHGTLLVEPAEGSAPPGTDGDGTTTISPPSAAAPTGGPPPGEERTAAEAEAADAAERRSEIKDLTRRVLTGAVLTAPVLFAVMAHELFGADWVPGWMLNHWLQLALITPVMLYTGWPIHVTGWLTLRHRAADMNSLITLGTSAAYGYSLLVTLAPGLLPEDLREVYYEAVGVILTLILLGRLLEARAKAGTGEAIRALLGLQARTARVVWDGTESEIPVEDVVVGDEIVIRPGEKIPVDSEVLSGSSAVDESMVTGEPMPVTKHAGDTVIGATVNGTGSLRVRAAKVGADTMLAQIIRLVQQAQASKAPIQRLADAVSAYFVPAVIAIAIGTFAVWFTIGPSPALTLALVSAVAVLIIACPCALGLATPLSVMVGTGKGAQAGILIRSAEALETAHKLDTVVLDKTGTVTAGKPVLTDVHTADGFDETELLRLVAAAETDSEHPLAQAIVTGVRDRGLHLPVATGFDSVTGKGVQATVDRRAVLVGTARLLGDVGIDTTALAPLAANLSAEGKTPVLAAVDGRPAGVLAVADTVKDDSVSAIAALKHLGIEVIIITGDNARTAAAIAAQVGVDRVLAEVLPEHKADEIRRLQREGRTVGMVGDGINDAPALAAADVGLAIGTGTDVAIEAADITLISGSLSGVVTAIRLSRATMRNIRQNLFFALVYNAVGVPLAAGALYPLWGLRLSPIIAAAAMALSSLSVVTNASRLRRWHTQPLPDAQSARVQPRVESATDRAQSDTTAATAGHGHRHPASQGGGTVVADPVCGMQVDRTTAAEHRQTEHGTYYFCSAHCAATFDADQDRYTAPTTGSPHEGGEPR</sequence>
<keyword evidence="9" id="KW-1278">Translocase</keyword>
<dbReference type="Gene3D" id="2.60.40.420">
    <property type="entry name" value="Cupredoxins - blue copper proteins"/>
    <property type="match status" value="1"/>
</dbReference>
<evidence type="ECO:0000259" key="15">
    <source>
        <dbReference type="SMART" id="SM00746"/>
    </source>
</evidence>
<proteinExistence type="inferred from homology"/>
<dbReference type="InterPro" id="IPR028096">
    <property type="entry name" value="EfeO_Cupredoxin"/>
</dbReference>
<gene>
    <name evidence="16" type="ORF">ADL12_42845</name>
</gene>
<keyword evidence="11" id="KW-0186">Copper</keyword>
<evidence type="ECO:0000256" key="9">
    <source>
        <dbReference type="ARBA" id="ARBA00022967"/>
    </source>
</evidence>
<dbReference type="InterPro" id="IPR044492">
    <property type="entry name" value="P_typ_ATPase_HD_dom"/>
</dbReference>
<keyword evidence="7" id="KW-0813">Transport</keyword>
<evidence type="ECO:0000256" key="10">
    <source>
        <dbReference type="ARBA" id="ARBA00022989"/>
    </source>
</evidence>
<evidence type="ECO:0000256" key="5">
    <source>
        <dbReference type="ARBA" id="ARBA00022723"/>
    </source>
</evidence>
<evidence type="ECO:0000256" key="1">
    <source>
        <dbReference type="ARBA" id="ARBA00004651"/>
    </source>
</evidence>
<evidence type="ECO:0000256" key="13">
    <source>
        <dbReference type="RuleBase" id="RU362081"/>
    </source>
</evidence>
<dbReference type="InterPro" id="IPR008972">
    <property type="entry name" value="Cupredoxin"/>
</dbReference>
<keyword evidence="5 13" id="KW-0479">Metal-binding</keyword>
<keyword evidence="8 13" id="KW-0067">ATP-binding</keyword>
<dbReference type="InterPro" id="IPR007029">
    <property type="entry name" value="YHS_dom"/>
</dbReference>
<feature type="transmembrane region" description="Helical" evidence="13">
    <location>
        <begin position="215"/>
        <end position="239"/>
    </location>
</feature>
<dbReference type="GO" id="GO:0043682">
    <property type="term" value="F:P-type divalent copper transporter activity"/>
    <property type="evidence" value="ECO:0007669"/>
    <property type="project" value="TreeGrafter"/>
</dbReference>
<dbReference type="InterPro" id="IPR036412">
    <property type="entry name" value="HAD-like_sf"/>
</dbReference>
<dbReference type="InterPro" id="IPR023299">
    <property type="entry name" value="ATPase_P-typ_cyto_dom_N"/>
</dbReference>
<dbReference type="GO" id="GO:0005524">
    <property type="term" value="F:ATP binding"/>
    <property type="evidence" value="ECO:0007669"/>
    <property type="project" value="UniProtKB-UniRule"/>
</dbReference>
<dbReference type="OrthoDB" id="7059309at2"/>
<keyword evidence="10 13" id="KW-1133">Transmembrane helix</keyword>
<evidence type="ECO:0000256" key="3">
    <source>
        <dbReference type="ARBA" id="ARBA00022475"/>
    </source>
</evidence>
<dbReference type="Gene3D" id="3.40.50.1000">
    <property type="entry name" value="HAD superfamily/HAD-like"/>
    <property type="match status" value="1"/>
</dbReference>
<comment type="caution">
    <text evidence="16">The sequence shown here is derived from an EMBL/GenBank/DDBJ whole genome shotgun (WGS) entry which is preliminary data.</text>
</comment>
<dbReference type="SUPFAM" id="SSF81653">
    <property type="entry name" value="Calcium ATPase, transduction domain A"/>
    <property type="match status" value="1"/>
</dbReference>
<dbReference type="InterPro" id="IPR059000">
    <property type="entry name" value="ATPase_P-type_domA"/>
</dbReference>
<dbReference type="GO" id="GO:0005886">
    <property type="term" value="C:plasma membrane"/>
    <property type="evidence" value="ECO:0007669"/>
    <property type="project" value="UniProtKB-SubCell"/>
</dbReference>
<feature type="region of interest" description="Disordered" evidence="14">
    <location>
        <begin position="829"/>
        <end position="877"/>
    </location>
</feature>
<keyword evidence="17" id="KW-1185">Reference proteome</keyword>
<dbReference type="Proteomes" id="UP000053923">
    <property type="component" value="Unassembled WGS sequence"/>
</dbReference>